<dbReference type="PANTHER" id="PTHR47506">
    <property type="entry name" value="TRANSCRIPTIONAL REGULATORY PROTEIN"/>
    <property type="match status" value="1"/>
</dbReference>
<protein>
    <recommendedName>
        <fullName evidence="3">BetI-type transcriptional repressor C-terminal domain-containing protein</fullName>
    </recommendedName>
</protein>
<dbReference type="Proteomes" id="UP000753724">
    <property type="component" value="Unassembled WGS sequence"/>
</dbReference>
<comment type="caution">
    <text evidence="4">The sequence shown here is derived from an EMBL/GenBank/DDBJ whole genome shotgun (WGS) entry which is preliminary data.</text>
</comment>
<evidence type="ECO:0000313" key="4">
    <source>
        <dbReference type="EMBL" id="NBC35452.1"/>
    </source>
</evidence>
<proteinExistence type="predicted"/>
<accession>A0ABW9XAA9</accession>
<organism evidence="4 5">
    <name type="scientific">Novosphingobium ovatum</name>
    <dbReference type="NCBI Taxonomy" id="1908523"/>
    <lineage>
        <taxon>Bacteria</taxon>
        <taxon>Pseudomonadati</taxon>
        <taxon>Pseudomonadota</taxon>
        <taxon>Alphaproteobacteria</taxon>
        <taxon>Sphingomonadales</taxon>
        <taxon>Sphingomonadaceae</taxon>
        <taxon>Novosphingobium</taxon>
    </lineage>
</organism>
<dbReference type="SUPFAM" id="SSF46689">
    <property type="entry name" value="Homeodomain-like"/>
    <property type="match status" value="1"/>
</dbReference>
<keyword evidence="2" id="KW-0804">Transcription</keyword>
<dbReference type="Gene3D" id="1.10.357.10">
    <property type="entry name" value="Tetracycline Repressor, domain 2"/>
    <property type="match status" value="1"/>
</dbReference>
<dbReference type="EMBL" id="JAAAPO010000001">
    <property type="protein sequence ID" value="NBC35452.1"/>
    <property type="molecule type" value="Genomic_DNA"/>
</dbReference>
<dbReference type="SUPFAM" id="SSF48498">
    <property type="entry name" value="Tetracyclin repressor-like, C-terminal domain"/>
    <property type="match status" value="1"/>
</dbReference>
<dbReference type="PANTHER" id="PTHR47506:SF1">
    <property type="entry name" value="HTH-TYPE TRANSCRIPTIONAL REGULATOR YJDC"/>
    <property type="match status" value="1"/>
</dbReference>
<keyword evidence="5" id="KW-1185">Reference proteome</keyword>
<feature type="domain" description="BetI-type transcriptional repressor C-terminal" evidence="3">
    <location>
        <begin position="62"/>
        <end position="140"/>
    </location>
</feature>
<gene>
    <name evidence="4" type="ORF">GTZ99_02645</name>
</gene>
<evidence type="ECO:0000313" key="5">
    <source>
        <dbReference type="Proteomes" id="UP000753724"/>
    </source>
</evidence>
<keyword evidence="1" id="KW-0805">Transcription regulation</keyword>
<reference evidence="5" key="1">
    <citation type="submission" date="2020-01" db="EMBL/GenBank/DDBJ databases">
        <title>Sphingomonas sp. strain CSW-10.</title>
        <authorList>
            <person name="Chen W.-M."/>
        </authorList>
    </citation>
    <scope>NUCLEOTIDE SEQUENCE [LARGE SCALE GENOMIC DNA]</scope>
    <source>
        <strain evidence="5">FSY-8</strain>
    </source>
</reference>
<dbReference type="InterPro" id="IPR036271">
    <property type="entry name" value="Tet_transcr_reg_TetR-rel_C_sf"/>
</dbReference>
<dbReference type="RefSeq" id="WP_161716720.1">
    <property type="nucleotide sequence ID" value="NZ_JAAAPO010000001.1"/>
</dbReference>
<evidence type="ECO:0000256" key="2">
    <source>
        <dbReference type="ARBA" id="ARBA00023163"/>
    </source>
</evidence>
<dbReference type="Pfam" id="PF13977">
    <property type="entry name" value="TetR_C_6"/>
    <property type="match status" value="1"/>
</dbReference>
<dbReference type="InterPro" id="IPR009057">
    <property type="entry name" value="Homeodomain-like_sf"/>
</dbReference>
<sequence length="157" mass="17509">MIGQTLGIEPAHILYYFGSREELMQAVIRRWDEDAAAGWRSDNGEKMGIDEYLAAIGLNVGKPGIVHLYLAFAAEAVDPQHPAHDFIQQRFEQLHTVLANAIRKEQAEDTIPPEADADAEARWLIAMADGLQLQSLIDPTIDAIGHMRLAVQKLRRV</sequence>
<evidence type="ECO:0000256" key="1">
    <source>
        <dbReference type="ARBA" id="ARBA00023015"/>
    </source>
</evidence>
<dbReference type="InterPro" id="IPR039538">
    <property type="entry name" value="BetI_C"/>
</dbReference>
<evidence type="ECO:0000259" key="3">
    <source>
        <dbReference type="Pfam" id="PF13977"/>
    </source>
</evidence>
<name>A0ABW9XAA9_9SPHN</name>